<dbReference type="Pfam" id="PF14253">
    <property type="entry name" value="AbiH"/>
    <property type="match status" value="1"/>
</dbReference>
<dbReference type="InterPro" id="IPR025935">
    <property type="entry name" value="AbiH"/>
</dbReference>
<gene>
    <name evidence="1" type="ORF">SAMN06295909_0737</name>
</gene>
<organism evidence="1 2">
    <name type="scientific">Plantibacter elymi</name>
    <name type="common">nom. nud.</name>
    <dbReference type="NCBI Taxonomy" id="199708"/>
    <lineage>
        <taxon>Bacteria</taxon>
        <taxon>Bacillati</taxon>
        <taxon>Actinomycetota</taxon>
        <taxon>Actinomycetes</taxon>
        <taxon>Micrococcales</taxon>
        <taxon>Microbacteriaceae</taxon>
        <taxon>Plantibacter</taxon>
    </lineage>
</organism>
<dbReference type="EMBL" id="FXWJ01000001">
    <property type="protein sequence ID" value="SMQ62449.1"/>
    <property type="molecule type" value="Genomic_DNA"/>
</dbReference>
<accession>A0ABY1RBH6</accession>
<keyword evidence="2" id="KW-1185">Reference proteome</keyword>
<name>A0ABY1RBH6_9MICO</name>
<reference evidence="1 2" key="1">
    <citation type="submission" date="2017-04" db="EMBL/GenBank/DDBJ databases">
        <authorList>
            <person name="Varghese N."/>
            <person name="Submissions S."/>
        </authorList>
    </citation>
    <scope>NUCLEOTIDE SEQUENCE [LARGE SCALE GENOMIC DNA]</scope>
    <source>
        <strain evidence="1 2">VKM Ac-1784</strain>
    </source>
</reference>
<sequence>MSTLFVLGNGFDLQHGLPTMYDPHLKTIAIKAERFPGEWESYSIGGNLWSDVEERLAHPDIDLVLDHLSQYNPDLGSDREGDRDAIIHEAEQLLTLPLAEFARRADENLDYTVPLQKFGGLFQSGDRFLTFNYTHTLEYLYRVDPLRILHLHGESGVSRLILGYAPGTLQGTRILRQYDDEENFDFYRSRAYGAVARRMNDFEKVYQHERLVDFIGAITQPLRRILVYGHSFGAVDMPYFEHLARTLKDIPWTVCAYNDVALEDACQAFDGYGLGIAFERDVL</sequence>
<dbReference type="Proteomes" id="UP000194464">
    <property type="component" value="Unassembled WGS sequence"/>
</dbReference>
<evidence type="ECO:0000313" key="2">
    <source>
        <dbReference type="Proteomes" id="UP000194464"/>
    </source>
</evidence>
<protein>
    <submittedName>
        <fullName evidence="1">Bacteriophage abortive infection AbiH</fullName>
    </submittedName>
</protein>
<comment type="caution">
    <text evidence="1">The sequence shown here is derived from an EMBL/GenBank/DDBJ whole genome shotgun (WGS) entry which is preliminary data.</text>
</comment>
<evidence type="ECO:0000313" key="1">
    <source>
        <dbReference type="EMBL" id="SMQ62449.1"/>
    </source>
</evidence>
<proteinExistence type="predicted"/>
<dbReference type="RefSeq" id="WP_086472894.1">
    <property type="nucleotide sequence ID" value="NZ_FXWJ01000001.1"/>
</dbReference>